<feature type="domain" description="Response regulatory" evidence="7">
    <location>
        <begin position="3"/>
        <end position="115"/>
    </location>
</feature>
<evidence type="ECO:0000313" key="9">
    <source>
        <dbReference type="Proteomes" id="UP000807825"/>
    </source>
</evidence>
<dbReference type="AlphaFoldDB" id="A0A9D6Z5E7"/>
<accession>A0A9D6Z5E7</accession>
<keyword evidence="1 6" id="KW-0597">Phosphoprotein</keyword>
<dbReference type="FunFam" id="3.40.50.2300:FF:000001">
    <property type="entry name" value="DNA-binding response regulator PhoB"/>
    <property type="match status" value="1"/>
</dbReference>
<comment type="caution">
    <text evidence="8">The sequence shown here is derived from an EMBL/GenBank/DDBJ whole genome shotgun (WGS) entry which is preliminary data.</text>
</comment>
<evidence type="ECO:0000256" key="1">
    <source>
        <dbReference type="ARBA" id="ARBA00022553"/>
    </source>
</evidence>
<dbReference type="InterPro" id="IPR001789">
    <property type="entry name" value="Sig_transdc_resp-reg_receiver"/>
</dbReference>
<dbReference type="PROSITE" id="PS50110">
    <property type="entry name" value="RESPONSE_REGULATORY"/>
    <property type="match status" value="1"/>
</dbReference>
<feature type="modified residue" description="4-aspartylphosphate" evidence="6">
    <location>
        <position position="52"/>
    </location>
</feature>
<evidence type="ECO:0000256" key="6">
    <source>
        <dbReference type="PROSITE-ProRule" id="PRU00169"/>
    </source>
</evidence>
<keyword evidence="3" id="KW-0805">Transcription regulation</keyword>
<evidence type="ECO:0000256" key="5">
    <source>
        <dbReference type="ARBA" id="ARBA00023163"/>
    </source>
</evidence>
<dbReference type="GO" id="GO:0000160">
    <property type="term" value="P:phosphorelay signal transduction system"/>
    <property type="evidence" value="ECO:0007669"/>
    <property type="project" value="UniProtKB-KW"/>
</dbReference>
<dbReference type="GO" id="GO:0003677">
    <property type="term" value="F:DNA binding"/>
    <property type="evidence" value="ECO:0007669"/>
    <property type="project" value="UniProtKB-KW"/>
</dbReference>
<reference evidence="8" key="1">
    <citation type="submission" date="2020-07" db="EMBL/GenBank/DDBJ databases">
        <title>Huge and variable diversity of episymbiotic CPR bacteria and DPANN archaea in groundwater ecosystems.</title>
        <authorList>
            <person name="He C.Y."/>
            <person name="Keren R."/>
            <person name="Whittaker M."/>
            <person name="Farag I.F."/>
            <person name="Doudna J."/>
            <person name="Cate J.H.D."/>
            <person name="Banfield J.F."/>
        </authorList>
    </citation>
    <scope>NUCLEOTIDE SEQUENCE</scope>
    <source>
        <strain evidence="8">NC_groundwater_1664_Pr3_B-0.1um_52_9</strain>
    </source>
</reference>
<evidence type="ECO:0000256" key="2">
    <source>
        <dbReference type="ARBA" id="ARBA00023012"/>
    </source>
</evidence>
<evidence type="ECO:0000313" key="8">
    <source>
        <dbReference type="EMBL" id="MBI5251895.1"/>
    </source>
</evidence>
<dbReference type="Pfam" id="PF00072">
    <property type="entry name" value="Response_reg"/>
    <property type="match status" value="1"/>
</dbReference>
<dbReference type="PANTHER" id="PTHR44591:SF18">
    <property type="entry name" value="REGULATORY PROTEIN"/>
    <property type="match status" value="1"/>
</dbReference>
<dbReference type="PANTHER" id="PTHR44591">
    <property type="entry name" value="STRESS RESPONSE REGULATOR PROTEIN 1"/>
    <property type="match status" value="1"/>
</dbReference>
<evidence type="ECO:0000256" key="4">
    <source>
        <dbReference type="ARBA" id="ARBA00023125"/>
    </source>
</evidence>
<keyword evidence="5" id="KW-0804">Transcription</keyword>
<dbReference type="SMART" id="SM00448">
    <property type="entry name" value="REC"/>
    <property type="match status" value="1"/>
</dbReference>
<evidence type="ECO:0000256" key="3">
    <source>
        <dbReference type="ARBA" id="ARBA00023015"/>
    </source>
</evidence>
<gene>
    <name evidence="8" type="ORF">HY912_20580</name>
</gene>
<evidence type="ECO:0000259" key="7">
    <source>
        <dbReference type="PROSITE" id="PS50110"/>
    </source>
</evidence>
<name>A0A9D6Z5E7_9BACT</name>
<keyword evidence="4" id="KW-0238">DNA-binding</keyword>
<proteinExistence type="predicted"/>
<dbReference type="SUPFAM" id="SSF52172">
    <property type="entry name" value="CheY-like"/>
    <property type="match status" value="1"/>
</dbReference>
<dbReference type="Proteomes" id="UP000807825">
    <property type="component" value="Unassembled WGS sequence"/>
</dbReference>
<organism evidence="8 9">
    <name type="scientific">Desulfomonile tiedjei</name>
    <dbReference type="NCBI Taxonomy" id="2358"/>
    <lineage>
        <taxon>Bacteria</taxon>
        <taxon>Pseudomonadati</taxon>
        <taxon>Thermodesulfobacteriota</taxon>
        <taxon>Desulfomonilia</taxon>
        <taxon>Desulfomonilales</taxon>
        <taxon>Desulfomonilaceae</taxon>
        <taxon>Desulfomonile</taxon>
    </lineage>
</organism>
<dbReference type="EMBL" id="JACRDE010000539">
    <property type="protein sequence ID" value="MBI5251895.1"/>
    <property type="molecule type" value="Genomic_DNA"/>
</dbReference>
<protein>
    <submittedName>
        <fullName evidence="8">Response regulator</fullName>
    </submittedName>
</protein>
<keyword evidence="2" id="KW-0902">Two-component regulatory system</keyword>
<dbReference type="CDD" id="cd17554">
    <property type="entry name" value="REC_TrrA-like"/>
    <property type="match status" value="1"/>
</dbReference>
<sequence>MAHILVVDDEKHICELYRSELEDEGYIVSVAHSGQAALQMIESNLPDLIVLDIQMPGMDGIETLEKILGSDKGIPVILNTAYSHYKEDFTTWGADAYVVKSSDTSTLKQEIKRLLGDESSA</sequence>
<dbReference type="Gene3D" id="3.40.50.2300">
    <property type="match status" value="1"/>
</dbReference>
<dbReference type="InterPro" id="IPR050595">
    <property type="entry name" value="Bact_response_regulator"/>
</dbReference>
<dbReference type="InterPro" id="IPR011006">
    <property type="entry name" value="CheY-like_superfamily"/>
</dbReference>